<gene>
    <name evidence="1" type="ORF">DSO57_1039187</name>
</gene>
<dbReference type="EMBL" id="QTSX02002731">
    <property type="protein sequence ID" value="KAJ9075125.1"/>
    <property type="molecule type" value="Genomic_DNA"/>
</dbReference>
<organism evidence="1 2">
    <name type="scientific">Entomophthora muscae</name>
    <dbReference type="NCBI Taxonomy" id="34485"/>
    <lineage>
        <taxon>Eukaryota</taxon>
        <taxon>Fungi</taxon>
        <taxon>Fungi incertae sedis</taxon>
        <taxon>Zoopagomycota</taxon>
        <taxon>Entomophthoromycotina</taxon>
        <taxon>Entomophthoromycetes</taxon>
        <taxon>Entomophthorales</taxon>
        <taxon>Entomophthoraceae</taxon>
        <taxon>Entomophthora</taxon>
    </lineage>
</organism>
<protein>
    <submittedName>
        <fullName evidence="1">Uncharacterized protein</fullName>
    </submittedName>
</protein>
<reference evidence="1" key="1">
    <citation type="submission" date="2022-04" db="EMBL/GenBank/DDBJ databases">
        <title>Genome of the entomopathogenic fungus Entomophthora muscae.</title>
        <authorList>
            <person name="Elya C."/>
            <person name="Lovett B.R."/>
            <person name="Lee E."/>
            <person name="Macias A.M."/>
            <person name="Hajek A.E."/>
            <person name="De Bivort B.L."/>
            <person name="Kasson M.T."/>
            <person name="De Fine Licht H.H."/>
            <person name="Stajich J.E."/>
        </authorList>
    </citation>
    <scope>NUCLEOTIDE SEQUENCE</scope>
    <source>
        <strain evidence="1">Berkeley</strain>
    </source>
</reference>
<keyword evidence="2" id="KW-1185">Reference proteome</keyword>
<name>A0ACC2TKK5_9FUNG</name>
<comment type="caution">
    <text evidence="1">The sequence shown here is derived from an EMBL/GenBank/DDBJ whole genome shotgun (WGS) entry which is preliminary data.</text>
</comment>
<evidence type="ECO:0000313" key="2">
    <source>
        <dbReference type="Proteomes" id="UP001165960"/>
    </source>
</evidence>
<evidence type="ECO:0000313" key="1">
    <source>
        <dbReference type="EMBL" id="KAJ9075125.1"/>
    </source>
</evidence>
<sequence>MVQDEETSSTPFEKRAYYHGFILHYPYFVSAIAAASVDPYSYHQGHSLKNCPQHAIHQQVMAGRTLNRGHVRAKLAQRIPLLPHQSNPD</sequence>
<dbReference type="Proteomes" id="UP001165960">
    <property type="component" value="Unassembled WGS sequence"/>
</dbReference>
<proteinExistence type="predicted"/>
<accession>A0ACC2TKK5</accession>